<evidence type="ECO:0000256" key="4">
    <source>
        <dbReference type="SAM" id="MobiDB-lite"/>
    </source>
</evidence>
<dbReference type="Pfam" id="PF00437">
    <property type="entry name" value="T2SSE"/>
    <property type="match status" value="1"/>
</dbReference>
<dbReference type="Proteomes" id="UP001287445">
    <property type="component" value="Unassembled WGS sequence"/>
</dbReference>
<evidence type="ECO:0000256" key="2">
    <source>
        <dbReference type="ARBA" id="ARBA00022741"/>
    </source>
</evidence>
<gene>
    <name evidence="6" type="ORF">SGN30_30575</name>
</gene>
<comment type="similarity">
    <text evidence="1">Belongs to the GSP E family.</text>
</comment>
<dbReference type="GO" id="GO:0016887">
    <property type="term" value="F:ATP hydrolysis activity"/>
    <property type="evidence" value="ECO:0007669"/>
    <property type="project" value="TreeGrafter"/>
</dbReference>
<dbReference type="RefSeq" id="WP_319076868.1">
    <property type="nucleotide sequence ID" value="NZ_JAWWMZ010000021.1"/>
</dbReference>
<dbReference type="InterPro" id="IPR027417">
    <property type="entry name" value="P-loop_NTPase"/>
</dbReference>
<dbReference type="Gene3D" id="3.40.50.300">
    <property type="entry name" value="P-loop containing nucleotide triphosphate hydrolases"/>
    <property type="match status" value="1"/>
</dbReference>
<dbReference type="SUPFAM" id="SSF52540">
    <property type="entry name" value="P-loop containing nucleoside triphosphate hydrolases"/>
    <property type="match status" value="1"/>
</dbReference>
<proteinExistence type="inferred from homology"/>
<reference evidence="6" key="1">
    <citation type="submission" date="2023-11" db="EMBL/GenBank/DDBJ databases">
        <title>Identification and selenium tolerance of Delftia acidovorans R3-25.</title>
        <authorList>
            <person name="Zhang S."/>
            <person name="Liu Y."/>
            <person name="Guo Y."/>
        </authorList>
    </citation>
    <scope>NUCLEOTIDE SEQUENCE</scope>
    <source>
        <strain evidence="6">R3-25</strain>
    </source>
</reference>
<name>A0AAJ2R404_DELAC</name>
<dbReference type="GO" id="GO:0005886">
    <property type="term" value="C:plasma membrane"/>
    <property type="evidence" value="ECO:0007669"/>
    <property type="project" value="TreeGrafter"/>
</dbReference>
<keyword evidence="3" id="KW-0067">ATP-binding</keyword>
<evidence type="ECO:0000256" key="3">
    <source>
        <dbReference type="ARBA" id="ARBA00022840"/>
    </source>
</evidence>
<dbReference type="AlphaFoldDB" id="A0AAJ2R404"/>
<organism evidence="6 7">
    <name type="scientific">Delftia acidovorans</name>
    <name type="common">Pseudomonas acidovorans</name>
    <name type="synonym">Comamonas acidovorans</name>
    <dbReference type="NCBI Taxonomy" id="80866"/>
    <lineage>
        <taxon>Bacteria</taxon>
        <taxon>Pseudomonadati</taxon>
        <taxon>Pseudomonadota</taxon>
        <taxon>Betaproteobacteria</taxon>
        <taxon>Burkholderiales</taxon>
        <taxon>Comamonadaceae</taxon>
        <taxon>Delftia</taxon>
    </lineage>
</organism>
<feature type="compositionally biased region" description="Basic and acidic residues" evidence="4">
    <location>
        <begin position="12"/>
        <end position="23"/>
    </location>
</feature>
<dbReference type="GO" id="GO:0005524">
    <property type="term" value="F:ATP binding"/>
    <property type="evidence" value="ECO:0007669"/>
    <property type="project" value="UniProtKB-KW"/>
</dbReference>
<feature type="domain" description="Bacterial type II secretion system protein E" evidence="5">
    <location>
        <begin position="170"/>
        <end position="550"/>
    </location>
</feature>
<dbReference type="EMBL" id="JAWWMZ010000021">
    <property type="protein sequence ID" value="MDX4957785.1"/>
    <property type="molecule type" value="Genomic_DNA"/>
</dbReference>
<evidence type="ECO:0000313" key="7">
    <source>
        <dbReference type="Proteomes" id="UP001287445"/>
    </source>
</evidence>
<protein>
    <submittedName>
        <fullName evidence="6">ATPase, T2SS/T4P/T4SS family</fullName>
    </submittedName>
</protein>
<comment type="caution">
    <text evidence="6">The sequence shown here is derived from an EMBL/GenBank/DDBJ whole genome shotgun (WGS) entry which is preliminary data.</text>
</comment>
<dbReference type="PANTHER" id="PTHR30258">
    <property type="entry name" value="TYPE II SECRETION SYSTEM PROTEIN GSPE-RELATED"/>
    <property type="match status" value="1"/>
</dbReference>
<dbReference type="PANTHER" id="PTHR30258:SF1">
    <property type="entry name" value="PROTEIN TRANSPORT PROTEIN HOFB HOMOLOG"/>
    <property type="match status" value="1"/>
</dbReference>
<dbReference type="InterPro" id="IPR001482">
    <property type="entry name" value="T2SS/T4SS_dom"/>
</dbReference>
<keyword evidence="2" id="KW-0547">Nucleotide-binding</keyword>
<dbReference type="Gene3D" id="3.30.450.90">
    <property type="match status" value="1"/>
</dbReference>
<evidence type="ECO:0000259" key="5">
    <source>
        <dbReference type="Pfam" id="PF00437"/>
    </source>
</evidence>
<accession>A0AAJ2R404</accession>
<sequence length="602" mass="67503">MELGITLRMPGRRGEKHQDQHAKAKEALQQKLKDHNEKRAVLERYAVSDVAAVPDGEYINLHKLTHPLGEQHLEHFAAIQSDMLFEQKIAGFALNQPLADSKSSKSHRTYLLMTPDMYLQSRGMLDVAQRLKADNYLNIYPLISTWEIIRAVHHNNAREISSSDSEQTSTQTRVRQLLLDAAKSGASDIHIEARENKAEVLLRVNGRRYKMGDISLATAEDYGSVLFNFESTDIARKGSWTKREIKDTNFDVWDDPTKKTKRLLTVRFHSTAIHPDKFQLVLRLLRPANVEGGFKRLSEVGYSDAQREQVERMLIGGSGLVVFVGPTNSGKSSSLQSCIQQLYENRGPNIKVCTIESPVEYEIPNACQMPATKDTFNELLEATLRQDPDVVMVGEIRESQAAKTVKDLGLAGQKILSSLHGYSAMAAFSRLEQLGVHIDLLTMPGFISGFVYQRLLPIVCPECSLPLHLARATGMINEGLFNRLTYVSEDKHNIRFINEGRYFINAENKLDTGCKCETCNGTGILGRTPIAEIVIPDEKLLGFIKKKDEAGAREYWLSTLGEKVEFGLGVSALSHAIQKMRQGIVDPRDVEHSIGMLRRDGF</sequence>
<evidence type="ECO:0000256" key="1">
    <source>
        <dbReference type="ARBA" id="ARBA00006611"/>
    </source>
</evidence>
<feature type="region of interest" description="Disordered" evidence="4">
    <location>
        <begin position="1"/>
        <end position="23"/>
    </location>
</feature>
<evidence type="ECO:0000313" key="6">
    <source>
        <dbReference type="EMBL" id="MDX4957785.1"/>
    </source>
</evidence>